<dbReference type="AlphaFoldDB" id="A0A367IIR4"/>
<evidence type="ECO:0000313" key="2">
    <source>
        <dbReference type="Proteomes" id="UP000253551"/>
    </source>
</evidence>
<evidence type="ECO:0000313" key="1">
    <source>
        <dbReference type="EMBL" id="RCH77516.1"/>
    </source>
</evidence>
<organism evidence="1 2">
    <name type="scientific">Rhizopus stolonifer</name>
    <name type="common">Rhizopus nigricans</name>
    <dbReference type="NCBI Taxonomy" id="4846"/>
    <lineage>
        <taxon>Eukaryota</taxon>
        <taxon>Fungi</taxon>
        <taxon>Fungi incertae sedis</taxon>
        <taxon>Mucoromycota</taxon>
        <taxon>Mucoromycotina</taxon>
        <taxon>Mucoromycetes</taxon>
        <taxon>Mucorales</taxon>
        <taxon>Mucorineae</taxon>
        <taxon>Rhizopodaceae</taxon>
        <taxon>Rhizopus</taxon>
    </lineage>
</organism>
<proteinExistence type="predicted"/>
<dbReference type="EMBL" id="PJQM01008007">
    <property type="protein sequence ID" value="RCH77516.1"/>
    <property type="molecule type" value="Genomic_DNA"/>
</dbReference>
<sequence length="66" mass="7409">VDTCILYDDNELCILETFGKPLLGDSSEYSYDHIKVSFGSLRILDAIFKEYSLAVSKLVTMANLET</sequence>
<gene>
    <name evidence="1" type="ORF">CU098_006811</name>
</gene>
<reference evidence="1 2" key="1">
    <citation type="journal article" date="2018" name="G3 (Bethesda)">
        <title>Phylogenetic and Phylogenomic Definition of Rhizopus Species.</title>
        <authorList>
            <person name="Gryganskyi A.P."/>
            <person name="Golan J."/>
            <person name="Dolatabadi S."/>
            <person name="Mondo S."/>
            <person name="Robb S."/>
            <person name="Idnurm A."/>
            <person name="Muszewska A."/>
            <person name="Steczkiewicz K."/>
            <person name="Masonjones S."/>
            <person name="Liao H.L."/>
            <person name="Gajdeczka M.T."/>
            <person name="Anike F."/>
            <person name="Vuek A."/>
            <person name="Anishchenko I.M."/>
            <person name="Voigt K."/>
            <person name="de Hoog G.S."/>
            <person name="Smith M.E."/>
            <person name="Heitman J."/>
            <person name="Vilgalys R."/>
            <person name="Stajich J.E."/>
        </authorList>
    </citation>
    <scope>NUCLEOTIDE SEQUENCE [LARGE SCALE GENOMIC DNA]</scope>
    <source>
        <strain evidence="1 2">LSU 92-RS-03</strain>
    </source>
</reference>
<feature type="non-terminal residue" evidence="1">
    <location>
        <position position="1"/>
    </location>
</feature>
<accession>A0A367IIR4</accession>
<name>A0A367IIR4_RHIST</name>
<keyword evidence="2" id="KW-1185">Reference proteome</keyword>
<protein>
    <submittedName>
        <fullName evidence="1">Uncharacterized protein</fullName>
    </submittedName>
</protein>
<dbReference type="Proteomes" id="UP000253551">
    <property type="component" value="Unassembled WGS sequence"/>
</dbReference>
<comment type="caution">
    <text evidence="1">The sequence shown here is derived from an EMBL/GenBank/DDBJ whole genome shotgun (WGS) entry which is preliminary data.</text>
</comment>